<evidence type="ECO:0000313" key="4">
    <source>
        <dbReference type="Proteomes" id="UP001155057"/>
    </source>
</evidence>
<keyword evidence="1" id="KW-0175">Coiled coil</keyword>
<feature type="region of interest" description="Disordered" evidence="2">
    <location>
        <begin position="17"/>
        <end position="45"/>
    </location>
</feature>
<accession>A0A9X2Q2E3</accession>
<dbReference type="AlphaFoldDB" id="A0A9X2Q2E3"/>
<organism evidence="3 4">
    <name type="scientific">Salinibacter ruber</name>
    <dbReference type="NCBI Taxonomy" id="146919"/>
    <lineage>
        <taxon>Bacteria</taxon>
        <taxon>Pseudomonadati</taxon>
        <taxon>Rhodothermota</taxon>
        <taxon>Rhodothermia</taxon>
        <taxon>Rhodothermales</taxon>
        <taxon>Salinibacteraceae</taxon>
        <taxon>Salinibacter</taxon>
    </lineage>
</organism>
<reference evidence="3" key="1">
    <citation type="submission" date="2022-08" db="EMBL/GenBank/DDBJ databases">
        <title>Genomic Encyclopedia of Type Strains, Phase V (KMG-V): Genome sequencing to study the core and pangenomes of soil and plant-associated prokaryotes.</title>
        <authorList>
            <person name="Whitman W."/>
        </authorList>
    </citation>
    <scope>NUCLEOTIDE SEQUENCE</scope>
    <source>
        <strain evidence="3">SP3049</strain>
    </source>
</reference>
<evidence type="ECO:0000256" key="2">
    <source>
        <dbReference type="SAM" id="MobiDB-lite"/>
    </source>
</evidence>
<dbReference type="EMBL" id="JANUAE010000004">
    <property type="protein sequence ID" value="MCS3709996.1"/>
    <property type="molecule type" value="Genomic_DNA"/>
</dbReference>
<dbReference type="SUPFAM" id="SSF161266">
    <property type="entry name" value="Gam-like"/>
    <property type="match status" value="1"/>
</dbReference>
<feature type="coiled-coil region" evidence="1">
    <location>
        <begin position="57"/>
        <end position="84"/>
    </location>
</feature>
<comment type="caution">
    <text evidence="3">The sequence shown here is derived from an EMBL/GenBank/DDBJ whole genome shotgun (WGS) entry which is preliminary data.</text>
</comment>
<sequence>MRKVELLSEKSLRQELEEQGFDTSRLDDEAFQATPSRPDHPLPVRSSGDVYAALRVVGRLQKEIEAEEAAMREEIARVKKIRTRRIEAKKRSIDWLTVPLKNYIDRYGNYNGPAGYAGRRTVWKTTWKASGSELGEYAISRGLPVRLSIKGPVPSALYEDLRQSLGQATIEVAADKNALKKFFREQATDEETTRERDRLFEKKKSSTYRFEPDFDRSDFGE</sequence>
<evidence type="ECO:0000313" key="3">
    <source>
        <dbReference type="EMBL" id="MCS3709996.1"/>
    </source>
</evidence>
<dbReference type="Proteomes" id="UP001155057">
    <property type="component" value="Unassembled WGS sequence"/>
</dbReference>
<dbReference type="Gene3D" id="1.20.5.170">
    <property type="match status" value="1"/>
</dbReference>
<protein>
    <submittedName>
        <fullName evidence="3">Uncharacterized protein</fullName>
    </submittedName>
</protein>
<gene>
    <name evidence="3" type="ORF">GGP61_001600</name>
</gene>
<name>A0A9X2Q2E3_9BACT</name>
<proteinExistence type="predicted"/>
<dbReference type="RefSeq" id="WP_259124016.1">
    <property type="nucleotide sequence ID" value="NZ_JANTZO010000005.1"/>
</dbReference>
<evidence type="ECO:0000256" key="1">
    <source>
        <dbReference type="SAM" id="Coils"/>
    </source>
</evidence>